<feature type="domain" description="ABC transmembrane type-1" evidence="9">
    <location>
        <begin position="45"/>
        <end position="311"/>
    </location>
</feature>
<keyword evidence="5 7" id="KW-1133">Transmembrane helix</keyword>
<dbReference type="Gene3D" id="1.20.1560.10">
    <property type="entry name" value="ABC transporter type 1, transmembrane domain"/>
    <property type="match status" value="1"/>
</dbReference>
<evidence type="ECO:0000256" key="2">
    <source>
        <dbReference type="ARBA" id="ARBA00022692"/>
    </source>
</evidence>
<dbReference type="PROSITE" id="PS50929">
    <property type="entry name" value="ABC_TM1F"/>
    <property type="match status" value="1"/>
</dbReference>
<dbReference type="GO" id="GO:0016887">
    <property type="term" value="F:ATP hydrolysis activity"/>
    <property type="evidence" value="ECO:0007669"/>
    <property type="project" value="InterPro"/>
</dbReference>
<dbReference type="InterPro" id="IPR011527">
    <property type="entry name" value="ABC1_TM_dom"/>
</dbReference>
<name>A0A1D7QAT2_9SPHI</name>
<keyword evidence="3" id="KW-0547">Nucleotide-binding</keyword>
<sequence>MSRNPSLNPAGICTGFFPFKRKNAAKWIWLSKLLRDDINIITANMVIGFFITILSFSTAVFSQVFIDELLPSADRSRFTVAFILLFLTLIVRSGLTYFRRQLLLSQNKRINNKVLPAFLSLALHLPKSFFDDHSTAELLSKLHEHRGLQKIISYITNTLFMDLLLIFSATAFLAWYSVPVAAALSIGISIFFFVTLNFAKSIKSQQIELSHADEANQEQYLSMFQSIEAIKIHNAEDHFITRTEEIQSASYQKKAGLSASKNGSAVIADLLTVIFSLLITGLSYLLLVRHELKTGEMMAIIITGLSIIPAIYRSSQIRLPIEKLALIVENMYAFSTLEKEYPEREKEELQYIHFQSLYVKNLRFSFPDCSAILKDISFRVSSGESIALLGESGSGKSTVFALLQKLYTPQYGLITINEQSISHIATPSLRNIVAIVPQEVKIFNGTLLDNIALGSPHASPSSIIDFCMNTGLHHFFQSLPQGYLTQIGDGKVKLSSGQKQLVGIARALYRRPQLLLLDEATAFMDSSTEKFTLELLVRFKRNMAIILITHKTETTRLADRIYVIKDGHIQDPYPVLYHKN</sequence>
<feature type="transmembrane region" description="Helical" evidence="7">
    <location>
        <begin position="78"/>
        <end position="98"/>
    </location>
</feature>
<evidence type="ECO:0000256" key="6">
    <source>
        <dbReference type="ARBA" id="ARBA00023136"/>
    </source>
</evidence>
<dbReference type="PANTHER" id="PTHR24221">
    <property type="entry name" value="ATP-BINDING CASSETTE SUB-FAMILY B"/>
    <property type="match status" value="1"/>
</dbReference>
<evidence type="ECO:0000256" key="7">
    <source>
        <dbReference type="SAM" id="Phobius"/>
    </source>
</evidence>
<feature type="transmembrane region" description="Helical" evidence="7">
    <location>
        <begin position="180"/>
        <end position="199"/>
    </location>
</feature>
<evidence type="ECO:0000256" key="3">
    <source>
        <dbReference type="ARBA" id="ARBA00022741"/>
    </source>
</evidence>
<feature type="transmembrane region" description="Helical" evidence="7">
    <location>
        <begin position="41"/>
        <end position="66"/>
    </location>
</feature>
<keyword evidence="6 7" id="KW-0472">Membrane</keyword>
<dbReference type="KEGG" id="psty:BFS30_00440"/>
<keyword evidence="11" id="KW-1185">Reference proteome</keyword>
<keyword evidence="4" id="KW-0067">ATP-binding</keyword>
<gene>
    <name evidence="10" type="ORF">BFS30_00440</name>
</gene>
<organism evidence="10 11">
    <name type="scientific">Pedobacter steynii</name>
    <dbReference type="NCBI Taxonomy" id="430522"/>
    <lineage>
        <taxon>Bacteria</taxon>
        <taxon>Pseudomonadati</taxon>
        <taxon>Bacteroidota</taxon>
        <taxon>Sphingobacteriia</taxon>
        <taxon>Sphingobacteriales</taxon>
        <taxon>Sphingobacteriaceae</taxon>
        <taxon>Pedobacter</taxon>
    </lineage>
</organism>
<dbReference type="SMART" id="SM00382">
    <property type="entry name" value="AAA"/>
    <property type="match status" value="1"/>
</dbReference>
<evidence type="ECO:0000313" key="10">
    <source>
        <dbReference type="EMBL" id="AOM75771.1"/>
    </source>
</evidence>
<evidence type="ECO:0008006" key="12">
    <source>
        <dbReference type="Google" id="ProtNLM"/>
    </source>
</evidence>
<protein>
    <recommendedName>
        <fullName evidence="12">ABC-type bacteriocin/lantibiotic exporter, contains an N-terminal double-glycine peptidase domain</fullName>
    </recommendedName>
</protein>
<evidence type="ECO:0000259" key="9">
    <source>
        <dbReference type="PROSITE" id="PS50929"/>
    </source>
</evidence>
<feature type="transmembrane region" description="Helical" evidence="7">
    <location>
        <begin position="266"/>
        <end position="288"/>
    </location>
</feature>
<dbReference type="RefSeq" id="WP_069377469.1">
    <property type="nucleotide sequence ID" value="NZ_CP017141.1"/>
</dbReference>
<dbReference type="Gene3D" id="3.40.50.300">
    <property type="entry name" value="P-loop containing nucleotide triphosphate hydrolases"/>
    <property type="match status" value="1"/>
</dbReference>
<dbReference type="PROSITE" id="PS50893">
    <property type="entry name" value="ABC_TRANSPORTER_2"/>
    <property type="match status" value="1"/>
</dbReference>
<dbReference type="InterPro" id="IPR027417">
    <property type="entry name" value="P-loop_NTPase"/>
</dbReference>
<dbReference type="OrthoDB" id="1291564at2"/>
<feature type="domain" description="ABC transporter" evidence="8">
    <location>
        <begin position="357"/>
        <end position="579"/>
    </location>
</feature>
<reference evidence="10 11" key="1">
    <citation type="submission" date="2016-08" db="EMBL/GenBank/DDBJ databases">
        <authorList>
            <person name="Seilhamer J.J."/>
        </authorList>
    </citation>
    <scope>NUCLEOTIDE SEQUENCE [LARGE SCALE GENOMIC DNA]</scope>
    <source>
        <strain evidence="10 11">DX4</strain>
    </source>
</reference>
<dbReference type="PANTHER" id="PTHR24221:SF654">
    <property type="entry name" value="ATP-BINDING CASSETTE SUB-FAMILY B MEMBER 6"/>
    <property type="match status" value="1"/>
</dbReference>
<dbReference type="PROSITE" id="PS00211">
    <property type="entry name" value="ABC_TRANSPORTER_1"/>
    <property type="match status" value="1"/>
</dbReference>
<dbReference type="Pfam" id="PF00005">
    <property type="entry name" value="ABC_tran"/>
    <property type="match status" value="1"/>
</dbReference>
<dbReference type="Proteomes" id="UP000094313">
    <property type="component" value="Chromosome"/>
</dbReference>
<evidence type="ECO:0000256" key="1">
    <source>
        <dbReference type="ARBA" id="ARBA00004651"/>
    </source>
</evidence>
<dbReference type="InterPro" id="IPR003593">
    <property type="entry name" value="AAA+_ATPase"/>
</dbReference>
<dbReference type="SUPFAM" id="SSF52540">
    <property type="entry name" value="P-loop containing nucleoside triphosphate hydrolases"/>
    <property type="match status" value="1"/>
</dbReference>
<dbReference type="EMBL" id="CP017141">
    <property type="protein sequence ID" value="AOM75771.1"/>
    <property type="molecule type" value="Genomic_DNA"/>
</dbReference>
<dbReference type="InterPro" id="IPR036640">
    <property type="entry name" value="ABC1_TM_sf"/>
</dbReference>
<accession>A0A1D7QAT2</accession>
<dbReference type="GO" id="GO:0005886">
    <property type="term" value="C:plasma membrane"/>
    <property type="evidence" value="ECO:0007669"/>
    <property type="project" value="UniProtKB-SubCell"/>
</dbReference>
<dbReference type="InterPro" id="IPR017871">
    <property type="entry name" value="ABC_transporter-like_CS"/>
</dbReference>
<dbReference type="SUPFAM" id="SSF90123">
    <property type="entry name" value="ABC transporter transmembrane region"/>
    <property type="match status" value="1"/>
</dbReference>
<evidence type="ECO:0000256" key="4">
    <source>
        <dbReference type="ARBA" id="ARBA00022840"/>
    </source>
</evidence>
<evidence type="ECO:0000256" key="5">
    <source>
        <dbReference type="ARBA" id="ARBA00022989"/>
    </source>
</evidence>
<dbReference type="InterPro" id="IPR003439">
    <property type="entry name" value="ABC_transporter-like_ATP-bd"/>
</dbReference>
<comment type="subcellular location">
    <subcellularLocation>
        <location evidence="1">Cell membrane</location>
        <topology evidence="1">Multi-pass membrane protein</topology>
    </subcellularLocation>
</comment>
<keyword evidence="2 7" id="KW-0812">Transmembrane</keyword>
<dbReference type="GO" id="GO:0005524">
    <property type="term" value="F:ATP binding"/>
    <property type="evidence" value="ECO:0007669"/>
    <property type="project" value="UniProtKB-KW"/>
</dbReference>
<dbReference type="GO" id="GO:0140359">
    <property type="term" value="F:ABC-type transporter activity"/>
    <property type="evidence" value="ECO:0007669"/>
    <property type="project" value="InterPro"/>
</dbReference>
<evidence type="ECO:0000313" key="11">
    <source>
        <dbReference type="Proteomes" id="UP000094313"/>
    </source>
</evidence>
<dbReference type="Pfam" id="PF00664">
    <property type="entry name" value="ABC_membrane"/>
    <property type="match status" value="1"/>
</dbReference>
<dbReference type="GO" id="GO:0034040">
    <property type="term" value="F:ATPase-coupled lipid transmembrane transporter activity"/>
    <property type="evidence" value="ECO:0007669"/>
    <property type="project" value="TreeGrafter"/>
</dbReference>
<proteinExistence type="predicted"/>
<dbReference type="AlphaFoldDB" id="A0A1D7QAT2"/>
<evidence type="ECO:0000259" key="8">
    <source>
        <dbReference type="PROSITE" id="PS50893"/>
    </source>
</evidence>
<dbReference type="InterPro" id="IPR039421">
    <property type="entry name" value="Type_1_exporter"/>
</dbReference>
<feature type="transmembrane region" description="Helical" evidence="7">
    <location>
        <begin position="151"/>
        <end position="174"/>
    </location>
</feature>